<feature type="transmembrane region" description="Helical" evidence="6">
    <location>
        <begin position="146"/>
        <end position="165"/>
    </location>
</feature>
<dbReference type="Proteomes" id="UP000011566">
    <property type="component" value="Unassembled WGS sequence"/>
</dbReference>
<dbReference type="eggNOG" id="arCOG03634">
    <property type="taxonomic scope" value="Archaea"/>
</dbReference>
<keyword evidence="3 6" id="KW-0812">Transmembrane</keyword>
<dbReference type="Pfam" id="PF01757">
    <property type="entry name" value="Acyl_transf_3"/>
    <property type="match status" value="1"/>
</dbReference>
<keyword evidence="9" id="KW-1185">Reference proteome</keyword>
<accession>M0M2D9</accession>
<feature type="transmembrane region" description="Helical" evidence="6">
    <location>
        <begin position="111"/>
        <end position="139"/>
    </location>
</feature>
<evidence type="ECO:0000256" key="3">
    <source>
        <dbReference type="ARBA" id="ARBA00022692"/>
    </source>
</evidence>
<keyword evidence="2" id="KW-1003">Cell membrane</keyword>
<evidence type="ECO:0000256" key="1">
    <source>
        <dbReference type="ARBA" id="ARBA00004651"/>
    </source>
</evidence>
<evidence type="ECO:0000256" key="4">
    <source>
        <dbReference type="ARBA" id="ARBA00022989"/>
    </source>
</evidence>
<dbReference type="GO" id="GO:0016413">
    <property type="term" value="F:O-acetyltransferase activity"/>
    <property type="evidence" value="ECO:0007669"/>
    <property type="project" value="TreeGrafter"/>
</dbReference>
<evidence type="ECO:0000313" key="8">
    <source>
        <dbReference type="EMBL" id="EMA38555.1"/>
    </source>
</evidence>
<reference evidence="8 9" key="1">
    <citation type="journal article" date="2014" name="PLoS Genet.">
        <title>Phylogenetically driven sequencing of extremely halophilic archaea reveals strategies for static and dynamic osmo-response.</title>
        <authorList>
            <person name="Becker E.A."/>
            <person name="Seitzer P.M."/>
            <person name="Tritt A."/>
            <person name="Larsen D."/>
            <person name="Krusor M."/>
            <person name="Yao A.I."/>
            <person name="Wu D."/>
            <person name="Madern D."/>
            <person name="Eisen J.A."/>
            <person name="Darling A.E."/>
            <person name="Facciotti M.T."/>
        </authorList>
    </citation>
    <scope>NUCLEOTIDE SEQUENCE [LARGE SCALE GENOMIC DNA]</scope>
    <source>
        <strain evidence="8 9">100A6</strain>
    </source>
</reference>
<keyword evidence="4 6" id="KW-1133">Transmembrane helix</keyword>
<dbReference type="GO" id="GO:0005886">
    <property type="term" value="C:plasma membrane"/>
    <property type="evidence" value="ECO:0007669"/>
    <property type="project" value="UniProtKB-SubCell"/>
</dbReference>
<comment type="subcellular location">
    <subcellularLocation>
        <location evidence="1">Cell membrane</location>
        <topology evidence="1">Multi-pass membrane protein</topology>
    </subcellularLocation>
</comment>
<dbReference type="PATRIC" id="fig|1132509.6.peg.2072"/>
<gene>
    <name evidence="8" type="ORF">C447_09172</name>
</gene>
<name>M0M2D9_9EURY</name>
<dbReference type="GO" id="GO:0009246">
    <property type="term" value="P:enterobacterial common antigen biosynthetic process"/>
    <property type="evidence" value="ECO:0007669"/>
    <property type="project" value="TreeGrafter"/>
</dbReference>
<evidence type="ECO:0000256" key="2">
    <source>
        <dbReference type="ARBA" id="ARBA00022475"/>
    </source>
</evidence>
<feature type="transmembrane region" description="Helical" evidence="6">
    <location>
        <begin position="309"/>
        <end position="330"/>
    </location>
</feature>
<evidence type="ECO:0000313" key="9">
    <source>
        <dbReference type="Proteomes" id="UP000011566"/>
    </source>
</evidence>
<feature type="transmembrane region" description="Helical" evidence="6">
    <location>
        <begin position="244"/>
        <end position="263"/>
    </location>
</feature>
<dbReference type="EMBL" id="AOMB01000029">
    <property type="protein sequence ID" value="EMA38555.1"/>
    <property type="molecule type" value="Genomic_DNA"/>
</dbReference>
<feature type="transmembrane region" description="Helical" evidence="6">
    <location>
        <begin position="206"/>
        <end position="224"/>
    </location>
</feature>
<dbReference type="InterPro" id="IPR002656">
    <property type="entry name" value="Acyl_transf_3_dom"/>
</dbReference>
<dbReference type="AlphaFoldDB" id="M0M2D9"/>
<dbReference type="PANTHER" id="PTHR40074">
    <property type="entry name" value="O-ACETYLTRANSFERASE WECH"/>
    <property type="match status" value="1"/>
</dbReference>
<organism evidence="8 9">
    <name type="scientific">Halococcus hamelinensis 100A6</name>
    <dbReference type="NCBI Taxonomy" id="1132509"/>
    <lineage>
        <taxon>Archaea</taxon>
        <taxon>Methanobacteriati</taxon>
        <taxon>Methanobacteriota</taxon>
        <taxon>Stenosarchaea group</taxon>
        <taxon>Halobacteria</taxon>
        <taxon>Halobacteriales</taxon>
        <taxon>Halococcaceae</taxon>
        <taxon>Halococcus</taxon>
    </lineage>
</organism>
<keyword evidence="8" id="KW-0012">Acyltransferase</keyword>
<evidence type="ECO:0000259" key="7">
    <source>
        <dbReference type="Pfam" id="PF01757"/>
    </source>
</evidence>
<keyword evidence="5 6" id="KW-0472">Membrane</keyword>
<feature type="transmembrane region" description="Helical" evidence="6">
    <location>
        <begin position="20"/>
        <end position="46"/>
    </location>
</feature>
<evidence type="ECO:0000256" key="6">
    <source>
        <dbReference type="SAM" id="Phobius"/>
    </source>
</evidence>
<feature type="transmembrane region" description="Helical" evidence="6">
    <location>
        <begin position="67"/>
        <end position="91"/>
    </location>
</feature>
<proteinExistence type="predicted"/>
<feature type="transmembrane region" description="Helical" evidence="6">
    <location>
        <begin position="275"/>
        <end position="297"/>
    </location>
</feature>
<sequence length="363" mass="40038">MFFVVLAHVRPFAGFGAYGNYLYVALDTIGQFDVPFFFVTAGYFLAPKLEPGNVGSYVKHSFRKLGSLYGFGILTYLSAVVFSIGVAALSGRRLAAPLVNRLLESLSPLGVLYYGDAIAPPFWFLTALFFSICAISLFVVVGRVRYLLPVAAGIHVVGLVVQNYPALVSVSFPTRDALFFGFFYTALGFQLRAIDWSPDRDRSRLYLGAFGLVVIVQLLEQYFVNFLSRGVTIAEATYTTEYTIATVFLVLSLFAYALSNPDWGRGTLLEKLGPYAVGVYLVHFPVFRALVVLRRLLQAEVGVDLSATLAWQLLVTPVVYALALAVYVLAARIGLVEIGGSHLPRLSRIRDRVRRSDVSIPRL</sequence>
<protein>
    <submittedName>
        <fullName evidence="8">Acyltransferase 3</fullName>
    </submittedName>
</protein>
<feature type="transmembrane region" description="Helical" evidence="6">
    <location>
        <begin position="177"/>
        <end position="194"/>
    </location>
</feature>
<dbReference type="PANTHER" id="PTHR40074:SF2">
    <property type="entry name" value="O-ACETYLTRANSFERASE WECH"/>
    <property type="match status" value="1"/>
</dbReference>
<keyword evidence="8" id="KW-0808">Transferase</keyword>
<feature type="domain" description="Acyltransferase 3" evidence="7">
    <location>
        <begin position="1"/>
        <end position="327"/>
    </location>
</feature>
<evidence type="ECO:0000256" key="5">
    <source>
        <dbReference type="ARBA" id="ARBA00023136"/>
    </source>
</evidence>
<comment type="caution">
    <text evidence="8">The sequence shown here is derived from an EMBL/GenBank/DDBJ whole genome shotgun (WGS) entry which is preliminary data.</text>
</comment>